<organism evidence="1 2">
    <name type="scientific">Cryomyces minteri</name>
    <dbReference type="NCBI Taxonomy" id="331657"/>
    <lineage>
        <taxon>Eukaryota</taxon>
        <taxon>Fungi</taxon>
        <taxon>Dikarya</taxon>
        <taxon>Ascomycota</taxon>
        <taxon>Pezizomycotina</taxon>
        <taxon>Dothideomycetes</taxon>
        <taxon>Dothideomycetes incertae sedis</taxon>
        <taxon>Cryomyces</taxon>
    </lineage>
</organism>
<reference evidence="1 2" key="1">
    <citation type="submission" date="2017-03" db="EMBL/GenBank/DDBJ databases">
        <title>Genomes of endolithic fungi from Antarctica.</title>
        <authorList>
            <person name="Coleine C."/>
            <person name="Masonjones S."/>
            <person name="Stajich J.E."/>
        </authorList>
    </citation>
    <scope>NUCLEOTIDE SEQUENCE [LARGE SCALE GENOMIC DNA]</scope>
    <source>
        <strain evidence="1 2">CCFEE 5187</strain>
    </source>
</reference>
<evidence type="ECO:0008006" key="3">
    <source>
        <dbReference type="Google" id="ProtNLM"/>
    </source>
</evidence>
<gene>
    <name evidence="1" type="ORF">B0A49_02167</name>
</gene>
<dbReference type="InterPro" id="IPR013950">
    <property type="entry name" value="Mis14/Nsl1"/>
</dbReference>
<name>A0A4U0XRW4_9PEZI</name>
<dbReference type="Pfam" id="PF08641">
    <property type="entry name" value="Mis14"/>
    <property type="match status" value="1"/>
</dbReference>
<dbReference type="OrthoDB" id="2135762at2759"/>
<dbReference type="PANTHER" id="PTHR31749:SF3">
    <property type="entry name" value="KINETOCHORE-ASSOCIATED PROTEIN NSL1 HOMOLOG"/>
    <property type="match status" value="1"/>
</dbReference>
<dbReference type="STRING" id="331657.A0A4U0XRW4"/>
<dbReference type="AlphaFoldDB" id="A0A4U0XRW4"/>
<dbReference type="GO" id="GO:0000070">
    <property type="term" value="P:mitotic sister chromatid segregation"/>
    <property type="evidence" value="ECO:0007669"/>
    <property type="project" value="InterPro"/>
</dbReference>
<dbReference type="Proteomes" id="UP000308768">
    <property type="component" value="Unassembled WGS sequence"/>
</dbReference>
<protein>
    <recommendedName>
        <fullName evidence="3">Kinetochore protein mis14</fullName>
    </recommendedName>
</protein>
<sequence>METAHRRIELQSPADLSYLIANASRAARQKIDLHLPPSAAPQGEDALRRRVEELVEQYIRATFVLAKPSLSINGMDPAAELLSAAQKGEGAVAGEEEEYEPHDARLTARIATLTATHESLTASLATLRRTAPAAAAAALRAGLASSRERTLHDARAAAPALRVGPLERWDEVASSWARGTEGLVRVRAEITGTVTTVERAATAAAYVEAGDASR</sequence>
<accession>A0A4U0XRW4</accession>
<comment type="caution">
    <text evidence="1">The sequence shown here is derived from an EMBL/GenBank/DDBJ whole genome shotgun (WGS) entry which is preliminary data.</text>
</comment>
<keyword evidence="2" id="KW-1185">Reference proteome</keyword>
<dbReference type="EMBL" id="NAJN01000110">
    <property type="protein sequence ID" value="TKA79196.1"/>
    <property type="molecule type" value="Genomic_DNA"/>
</dbReference>
<evidence type="ECO:0000313" key="1">
    <source>
        <dbReference type="EMBL" id="TKA79196.1"/>
    </source>
</evidence>
<evidence type="ECO:0000313" key="2">
    <source>
        <dbReference type="Proteomes" id="UP000308768"/>
    </source>
</evidence>
<proteinExistence type="predicted"/>
<dbReference type="PANTHER" id="PTHR31749">
    <property type="entry name" value="KINETOCHORE-ASSOCIATED PROTEIN NSL1 HOMOLOG"/>
    <property type="match status" value="1"/>
</dbReference>
<dbReference type="GO" id="GO:0000444">
    <property type="term" value="C:MIS12/MIND type complex"/>
    <property type="evidence" value="ECO:0007669"/>
    <property type="project" value="TreeGrafter"/>
</dbReference>